<name>A0A2J6SUB4_9HELO</name>
<keyword evidence="1" id="KW-0732">Signal</keyword>
<evidence type="ECO:0000313" key="3">
    <source>
        <dbReference type="Proteomes" id="UP000235371"/>
    </source>
</evidence>
<dbReference type="Proteomes" id="UP000235371">
    <property type="component" value="Unassembled WGS sequence"/>
</dbReference>
<sequence length="82" mass="9000">MVRILLVIMGFLTHITITKACGGYYQCKNSNGSHCCVMPAKHYTPLSCPSDCTGGTAWPAECIGTLDGSKRHQYIILMKKSF</sequence>
<keyword evidence="3" id="KW-1185">Reference proteome</keyword>
<evidence type="ECO:0008006" key="4">
    <source>
        <dbReference type="Google" id="ProtNLM"/>
    </source>
</evidence>
<gene>
    <name evidence="2" type="ORF">K444DRAFT_539711</name>
</gene>
<evidence type="ECO:0000256" key="1">
    <source>
        <dbReference type="SAM" id="SignalP"/>
    </source>
</evidence>
<feature type="signal peptide" evidence="1">
    <location>
        <begin position="1"/>
        <end position="20"/>
    </location>
</feature>
<protein>
    <recommendedName>
        <fullName evidence="4">Carbohydrate-binding module family 52 protein</fullName>
    </recommendedName>
</protein>
<dbReference type="OrthoDB" id="4955186at2759"/>
<reference evidence="2 3" key="1">
    <citation type="submission" date="2016-04" db="EMBL/GenBank/DDBJ databases">
        <title>A degradative enzymes factory behind the ericoid mycorrhizal symbiosis.</title>
        <authorList>
            <consortium name="DOE Joint Genome Institute"/>
            <person name="Martino E."/>
            <person name="Morin E."/>
            <person name="Grelet G."/>
            <person name="Kuo A."/>
            <person name="Kohler A."/>
            <person name="Daghino S."/>
            <person name="Barry K."/>
            <person name="Choi C."/>
            <person name="Cichocki N."/>
            <person name="Clum A."/>
            <person name="Copeland A."/>
            <person name="Hainaut M."/>
            <person name="Haridas S."/>
            <person name="Labutti K."/>
            <person name="Lindquist E."/>
            <person name="Lipzen A."/>
            <person name="Khouja H.-R."/>
            <person name="Murat C."/>
            <person name="Ohm R."/>
            <person name="Olson A."/>
            <person name="Spatafora J."/>
            <person name="Veneault-Fourrey C."/>
            <person name="Henrissat B."/>
            <person name="Grigoriev I."/>
            <person name="Martin F."/>
            <person name="Perotto S."/>
        </authorList>
    </citation>
    <scope>NUCLEOTIDE SEQUENCE [LARGE SCALE GENOMIC DNA]</scope>
    <source>
        <strain evidence="2 3">E</strain>
    </source>
</reference>
<dbReference type="AlphaFoldDB" id="A0A2J6SUB4"/>
<organism evidence="2 3">
    <name type="scientific">Hyaloscypha bicolor E</name>
    <dbReference type="NCBI Taxonomy" id="1095630"/>
    <lineage>
        <taxon>Eukaryota</taxon>
        <taxon>Fungi</taxon>
        <taxon>Dikarya</taxon>
        <taxon>Ascomycota</taxon>
        <taxon>Pezizomycotina</taxon>
        <taxon>Leotiomycetes</taxon>
        <taxon>Helotiales</taxon>
        <taxon>Hyaloscyphaceae</taxon>
        <taxon>Hyaloscypha</taxon>
        <taxon>Hyaloscypha bicolor</taxon>
    </lineage>
</organism>
<dbReference type="EMBL" id="KZ613865">
    <property type="protein sequence ID" value="PMD54361.1"/>
    <property type="molecule type" value="Genomic_DNA"/>
</dbReference>
<dbReference type="GeneID" id="36583732"/>
<proteinExistence type="predicted"/>
<accession>A0A2J6SUB4</accession>
<feature type="chain" id="PRO_5014463575" description="Carbohydrate-binding module family 52 protein" evidence="1">
    <location>
        <begin position="21"/>
        <end position="82"/>
    </location>
</feature>
<dbReference type="InParanoid" id="A0A2J6SUB4"/>
<evidence type="ECO:0000313" key="2">
    <source>
        <dbReference type="EMBL" id="PMD54361.1"/>
    </source>
</evidence>
<dbReference type="RefSeq" id="XP_024731265.1">
    <property type="nucleotide sequence ID" value="XM_024875653.1"/>
</dbReference>